<reference evidence="5 6" key="1">
    <citation type="submission" date="2017-09" db="EMBL/GenBank/DDBJ databases">
        <title>Depth-based differentiation of microbial function through sediment-hosted aquifers and enrichment of novel symbionts in the deep terrestrial subsurface.</title>
        <authorList>
            <person name="Probst A.J."/>
            <person name="Ladd B."/>
            <person name="Jarett J.K."/>
            <person name="Geller-Mcgrath D.E."/>
            <person name="Sieber C.M."/>
            <person name="Emerson J.B."/>
            <person name="Anantharaman K."/>
            <person name="Thomas B.C."/>
            <person name="Malmstrom R."/>
            <person name="Stieglmeier M."/>
            <person name="Klingl A."/>
            <person name="Woyke T."/>
            <person name="Ryan C.M."/>
            <person name="Banfield J.F."/>
        </authorList>
    </citation>
    <scope>NUCLEOTIDE SEQUENCE [LARGE SCALE GENOMIC DNA]</scope>
    <source>
        <strain evidence="5">CG22_combo_CG10-13_8_21_14_all_47_15</strain>
    </source>
</reference>
<dbReference type="InterPro" id="IPR006558">
    <property type="entry name" value="LamG-like"/>
</dbReference>
<evidence type="ECO:0000256" key="2">
    <source>
        <dbReference type="ARBA" id="ARBA00023157"/>
    </source>
</evidence>
<evidence type="ECO:0000313" key="6">
    <source>
        <dbReference type="Proteomes" id="UP000230638"/>
    </source>
</evidence>
<dbReference type="SMART" id="SM00560">
    <property type="entry name" value="LamGL"/>
    <property type="match status" value="1"/>
</dbReference>
<accession>A0A2H0CUJ4</accession>
<keyword evidence="1" id="KW-0732">Signal</keyword>
<feature type="region of interest" description="Disordered" evidence="3">
    <location>
        <begin position="182"/>
        <end position="210"/>
    </location>
</feature>
<dbReference type="SUPFAM" id="SSF49899">
    <property type="entry name" value="Concanavalin A-like lectins/glucanases"/>
    <property type="match status" value="1"/>
</dbReference>
<protein>
    <recommendedName>
        <fullName evidence="4">LamG-like jellyroll fold domain-containing protein</fullName>
    </recommendedName>
</protein>
<dbReference type="Proteomes" id="UP000230638">
    <property type="component" value="Unassembled WGS sequence"/>
</dbReference>
<evidence type="ECO:0000259" key="4">
    <source>
        <dbReference type="SMART" id="SM00560"/>
    </source>
</evidence>
<dbReference type="AlphaFoldDB" id="A0A2H0CUJ4"/>
<feature type="compositionally biased region" description="Basic and acidic residues" evidence="3">
    <location>
        <begin position="159"/>
        <end position="170"/>
    </location>
</feature>
<comment type="caution">
    <text evidence="5">The sequence shown here is derived from an EMBL/GenBank/DDBJ whole genome shotgun (WGS) entry which is preliminary data.</text>
</comment>
<dbReference type="Pfam" id="PF13385">
    <property type="entry name" value="Laminin_G_3"/>
    <property type="match status" value="1"/>
</dbReference>
<dbReference type="EMBL" id="PCTL01000015">
    <property type="protein sequence ID" value="PIP73605.1"/>
    <property type="molecule type" value="Genomic_DNA"/>
</dbReference>
<feature type="region of interest" description="Disordered" evidence="3">
    <location>
        <begin position="138"/>
        <end position="170"/>
    </location>
</feature>
<feature type="domain" description="LamG-like jellyroll fold" evidence="4">
    <location>
        <begin position="39"/>
        <end position="181"/>
    </location>
</feature>
<keyword evidence="2" id="KW-1015">Disulfide bond</keyword>
<feature type="compositionally biased region" description="Pro residues" evidence="3">
    <location>
        <begin position="193"/>
        <end position="210"/>
    </location>
</feature>
<proteinExistence type="predicted"/>
<dbReference type="InterPro" id="IPR013320">
    <property type="entry name" value="ConA-like_dom_sf"/>
</dbReference>
<evidence type="ECO:0000256" key="3">
    <source>
        <dbReference type="SAM" id="MobiDB-lite"/>
    </source>
</evidence>
<gene>
    <name evidence="5" type="ORF">COW88_01375</name>
</gene>
<sequence>MLTSGATWVTNPSLCRIGTCIEFNGNGGDARPPAFDITPNITIAGWIRADDFGISDARIISKATGIQEQDHYFMLSTVSTDGGQTFVPRFRLKTNGQTTTLIANSGGNLVTGVWTHVAAVYNGSNMILYKNGVEVGRTSKTGSVSTSGSVNVRIADNPSDDKPFDGKMDDLRIYNRGLSGGEIANLAGGGDGGPPPTPSPTPTPTPTPSS</sequence>
<dbReference type="Gene3D" id="2.60.120.200">
    <property type="match status" value="1"/>
</dbReference>
<feature type="compositionally biased region" description="Low complexity" evidence="3">
    <location>
        <begin position="138"/>
        <end position="150"/>
    </location>
</feature>
<feature type="non-terminal residue" evidence="5">
    <location>
        <position position="210"/>
    </location>
</feature>
<organism evidence="5 6">
    <name type="scientific">Candidatus Lloydbacteria bacterium CG22_combo_CG10-13_8_21_14_all_47_15</name>
    <dbReference type="NCBI Taxonomy" id="1974635"/>
    <lineage>
        <taxon>Bacteria</taxon>
        <taxon>Candidatus Lloydiibacteriota</taxon>
    </lineage>
</organism>
<name>A0A2H0CUJ4_9BACT</name>
<evidence type="ECO:0000256" key="1">
    <source>
        <dbReference type="ARBA" id="ARBA00022729"/>
    </source>
</evidence>
<evidence type="ECO:0000313" key="5">
    <source>
        <dbReference type="EMBL" id="PIP73605.1"/>
    </source>
</evidence>